<name>A0A6L5QX40_9MICO</name>
<dbReference type="InterPro" id="IPR000192">
    <property type="entry name" value="Aminotrans_V_dom"/>
</dbReference>
<proteinExistence type="predicted"/>
<dbReference type="PANTHER" id="PTHR43586:SF15">
    <property type="entry name" value="BLR3095 PROTEIN"/>
    <property type="match status" value="1"/>
</dbReference>
<dbReference type="InterPro" id="IPR015422">
    <property type="entry name" value="PyrdxlP-dep_Trfase_small"/>
</dbReference>
<dbReference type="GO" id="GO:0008483">
    <property type="term" value="F:transaminase activity"/>
    <property type="evidence" value="ECO:0007669"/>
    <property type="project" value="UniProtKB-KW"/>
</dbReference>
<keyword evidence="2" id="KW-0808">Transferase</keyword>
<evidence type="ECO:0000313" key="2">
    <source>
        <dbReference type="EMBL" id="MRX42245.1"/>
    </source>
</evidence>
<dbReference type="Gene3D" id="3.40.640.10">
    <property type="entry name" value="Type I PLP-dependent aspartate aminotransferase-like (Major domain)"/>
    <property type="match status" value="1"/>
</dbReference>
<keyword evidence="3" id="KW-1185">Reference proteome</keyword>
<dbReference type="InterPro" id="IPR015424">
    <property type="entry name" value="PyrdxlP-dep_Trfase"/>
</dbReference>
<accession>A0A6L5QX40</accession>
<organism evidence="2 3">
    <name type="scientific">Agromyces kandeliae</name>
    <dbReference type="NCBI Taxonomy" id="2666141"/>
    <lineage>
        <taxon>Bacteria</taxon>
        <taxon>Bacillati</taxon>
        <taxon>Actinomycetota</taxon>
        <taxon>Actinomycetes</taxon>
        <taxon>Micrococcales</taxon>
        <taxon>Microbacteriaceae</taxon>
        <taxon>Agromyces</taxon>
    </lineage>
</organism>
<sequence length="385" mass="41210">MAVASRDRVQDIREARGLFPATEDSAYLNTAAVGLASRRLATASEQYLADWVASGLDFVRGESAGENARAAAAGLIGADPTEVALIASVSAAAGLVAAQLGSEDPAGGSVVIGEREFSSNHFPWRMLAHRGYEVRQVPFRNGGLDPADVAAHVDRRTRLIAVSAVQTASGHRTEIPAVGELARSVGALLFVDGAQWVGALPVAQDLEWIDVLATPDHKFLLNAGRGMGYCYVAPRARERLTPVAPGWKAGATPFESYFGPDMHLSTTASRFDQSISWFAAVGDEAALSVFDAFGADAVYARNVELSNLLRAALGEIGWAPVDLPDANRSTIVSVPFGERDPRELLGRLKERRIIGAARDGNLRLSIHFYNHEDDVARLVEALREL</sequence>
<keyword evidence="2" id="KW-0032">Aminotransferase</keyword>
<dbReference type="Pfam" id="PF00266">
    <property type="entry name" value="Aminotran_5"/>
    <property type="match status" value="1"/>
</dbReference>
<dbReference type="EMBL" id="WKJD01000002">
    <property type="protein sequence ID" value="MRX42245.1"/>
    <property type="molecule type" value="Genomic_DNA"/>
</dbReference>
<evidence type="ECO:0000259" key="1">
    <source>
        <dbReference type="Pfam" id="PF00266"/>
    </source>
</evidence>
<dbReference type="SUPFAM" id="SSF53383">
    <property type="entry name" value="PLP-dependent transferases"/>
    <property type="match status" value="1"/>
</dbReference>
<dbReference type="AlphaFoldDB" id="A0A6L5QX40"/>
<comment type="caution">
    <text evidence="2">The sequence shown here is derived from an EMBL/GenBank/DDBJ whole genome shotgun (WGS) entry which is preliminary data.</text>
</comment>
<dbReference type="PANTHER" id="PTHR43586">
    <property type="entry name" value="CYSTEINE DESULFURASE"/>
    <property type="match status" value="1"/>
</dbReference>
<dbReference type="Proteomes" id="UP000476511">
    <property type="component" value="Unassembled WGS sequence"/>
</dbReference>
<protein>
    <submittedName>
        <fullName evidence="2">Aminotransferase class V-fold PLP-dependent enzyme</fullName>
    </submittedName>
</protein>
<dbReference type="Gene3D" id="3.90.1150.10">
    <property type="entry name" value="Aspartate Aminotransferase, domain 1"/>
    <property type="match status" value="1"/>
</dbReference>
<evidence type="ECO:0000313" key="3">
    <source>
        <dbReference type="Proteomes" id="UP000476511"/>
    </source>
</evidence>
<feature type="domain" description="Aminotransferase class V" evidence="1">
    <location>
        <begin position="27"/>
        <end position="378"/>
    </location>
</feature>
<dbReference type="InterPro" id="IPR015421">
    <property type="entry name" value="PyrdxlP-dep_Trfase_major"/>
</dbReference>
<reference evidence="2 3" key="1">
    <citation type="submission" date="2019-11" db="EMBL/GenBank/DDBJ databases">
        <title>Agromyces kandeliae sp. nov., isolated from mangrove soil.</title>
        <authorList>
            <person name="Wang R."/>
        </authorList>
    </citation>
    <scope>NUCLEOTIDE SEQUENCE [LARGE SCALE GENOMIC DNA]</scope>
    <source>
        <strain evidence="2 3">Q22</strain>
    </source>
</reference>
<gene>
    <name evidence="2" type="ORF">GJR97_00725</name>
</gene>